<dbReference type="SUPFAM" id="SSF101898">
    <property type="entry name" value="NHL repeat"/>
    <property type="match status" value="1"/>
</dbReference>
<proteinExistence type="predicted"/>
<reference evidence="3 4" key="1">
    <citation type="submission" date="2019-09" db="EMBL/GenBank/DDBJ databases">
        <title>Genome sequence and assembly of Flavobacterium sp.</title>
        <authorList>
            <person name="Chhetri G."/>
        </authorList>
    </citation>
    <scope>NUCLEOTIDE SEQUENCE [LARGE SCALE GENOMIC DNA]</scope>
    <source>
        <strain evidence="3 4">SNL9</strain>
    </source>
</reference>
<comment type="caution">
    <text evidence="3">The sequence shown here is derived from an EMBL/GenBank/DDBJ whole genome shotgun (WGS) entry which is preliminary data.</text>
</comment>
<sequence length="569" mass="63288">MKKITLILFLFLAINNLFSQSLYNREWGKVNLGPSRVFEVKHSTEELFIDETYFGYIYIHNKINSTKTLFYKFPHPNPPLSKHAVRIENMKFDNNENLIVYGRTHNADLATAGAYSKTPITTQFSGFSFIAKISRSGQLLWFTYFHDLAQNASSLAIDKNNNIYVLSRRDKNDVLSTNSFQSTGDLLSNINYQEVISKLDTNGKHVWSTFYFKDDSNIRNIIASDNGLYVYGEHLGGNGSSNYFGTIGSYQEYSSGLKSNGNSGTTFITKFNFNGSRIWSSYFGEQISKCPMNNSSFPYSMTVIGDDAYILTDLINISTPAKNIATNNAYLTTPISTFKNTTLTKFTSDGKRSFTTYLHSGRVIQKTNGNDLFITGEIENTIPNLNSLTTQNAYQKQHGGKSDIYTYILSGNDSALKYGSFYGGDGVDSGVAVTTTNGYYIFGSSFGNSSASTLFDNSGGMFYGSTSAGFNGAFMAYFTTKPLSSNEFSKFNVNIYPNPTVDILNIQRSEIFPNNTSATVYGVNGKRVLNFSLQNSTLNTLDVSNLTSGVYILQISGDNVNQTFKFIKK</sequence>
<evidence type="ECO:0000259" key="2">
    <source>
        <dbReference type="Pfam" id="PF18962"/>
    </source>
</evidence>
<name>A0A5M6CRL2_9FLAO</name>
<evidence type="ECO:0000256" key="1">
    <source>
        <dbReference type="ARBA" id="ARBA00022729"/>
    </source>
</evidence>
<accession>A0A5M6CRL2</accession>
<dbReference type="InterPro" id="IPR052918">
    <property type="entry name" value="Motility_Chemotaxis_Reg"/>
</dbReference>
<gene>
    <name evidence="3" type="ORF">F0460_02755</name>
</gene>
<protein>
    <submittedName>
        <fullName evidence="3">T9SS type A sorting domain-containing protein</fullName>
    </submittedName>
</protein>
<dbReference type="PANTHER" id="PTHR35580:SF1">
    <property type="entry name" value="PHYTASE-LIKE DOMAIN-CONTAINING PROTEIN"/>
    <property type="match status" value="1"/>
</dbReference>
<keyword evidence="1" id="KW-0732">Signal</keyword>
<organism evidence="3 4">
    <name type="scientific">Paenimyroides baculatum</name>
    <dbReference type="NCBI Taxonomy" id="2608000"/>
    <lineage>
        <taxon>Bacteria</taxon>
        <taxon>Pseudomonadati</taxon>
        <taxon>Bacteroidota</taxon>
        <taxon>Flavobacteriia</taxon>
        <taxon>Flavobacteriales</taxon>
        <taxon>Flavobacteriaceae</taxon>
        <taxon>Paenimyroides</taxon>
    </lineage>
</organism>
<dbReference type="EMBL" id="VWSG01000002">
    <property type="protein sequence ID" value="KAA5537613.1"/>
    <property type="molecule type" value="Genomic_DNA"/>
</dbReference>
<keyword evidence="4" id="KW-1185">Reference proteome</keyword>
<dbReference type="Pfam" id="PF18962">
    <property type="entry name" value="Por_Secre_tail"/>
    <property type="match status" value="1"/>
</dbReference>
<dbReference type="AlphaFoldDB" id="A0A5M6CRL2"/>
<evidence type="ECO:0000313" key="3">
    <source>
        <dbReference type="EMBL" id="KAA5537613.1"/>
    </source>
</evidence>
<dbReference type="InterPro" id="IPR026444">
    <property type="entry name" value="Secre_tail"/>
</dbReference>
<dbReference type="Proteomes" id="UP000325141">
    <property type="component" value="Unassembled WGS sequence"/>
</dbReference>
<dbReference type="PANTHER" id="PTHR35580">
    <property type="entry name" value="CELL SURFACE GLYCOPROTEIN (S-LAYER PROTEIN)-LIKE PROTEIN"/>
    <property type="match status" value="1"/>
</dbReference>
<feature type="domain" description="Secretion system C-terminal sorting" evidence="2">
    <location>
        <begin position="495"/>
        <end position="567"/>
    </location>
</feature>
<dbReference type="NCBIfam" id="TIGR04183">
    <property type="entry name" value="Por_Secre_tail"/>
    <property type="match status" value="1"/>
</dbReference>
<evidence type="ECO:0000313" key="4">
    <source>
        <dbReference type="Proteomes" id="UP000325141"/>
    </source>
</evidence>
<dbReference type="RefSeq" id="WP_150010050.1">
    <property type="nucleotide sequence ID" value="NZ_VWSG01000002.1"/>
</dbReference>